<dbReference type="Gene3D" id="1.10.10.1200">
    <property type="entry name" value="MAGE homology domain, winged helix WH1 motif"/>
    <property type="match status" value="1"/>
</dbReference>
<accession>A0A3N4INI0</accession>
<evidence type="ECO:0000313" key="4">
    <source>
        <dbReference type="Proteomes" id="UP000275078"/>
    </source>
</evidence>
<reference evidence="3 4" key="1">
    <citation type="journal article" date="2018" name="Nat. Ecol. Evol.">
        <title>Pezizomycetes genomes reveal the molecular basis of ectomycorrhizal truffle lifestyle.</title>
        <authorList>
            <person name="Murat C."/>
            <person name="Payen T."/>
            <person name="Noel B."/>
            <person name="Kuo A."/>
            <person name="Morin E."/>
            <person name="Chen J."/>
            <person name="Kohler A."/>
            <person name="Krizsan K."/>
            <person name="Balestrini R."/>
            <person name="Da Silva C."/>
            <person name="Montanini B."/>
            <person name="Hainaut M."/>
            <person name="Levati E."/>
            <person name="Barry K.W."/>
            <person name="Belfiori B."/>
            <person name="Cichocki N."/>
            <person name="Clum A."/>
            <person name="Dockter R.B."/>
            <person name="Fauchery L."/>
            <person name="Guy J."/>
            <person name="Iotti M."/>
            <person name="Le Tacon F."/>
            <person name="Lindquist E.A."/>
            <person name="Lipzen A."/>
            <person name="Malagnac F."/>
            <person name="Mello A."/>
            <person name="Molinier V."/>
            <person name="Miyauchi S."/>
            <person name="Poulain J."/>
            <person name="Riccioni C."/>
            <person name="Rubini A."/>
            <person name="Sitrit Y."/>
            <person name="Splivallo R."/>
            <person name="Traeger S."/>
            <person name="Wang M."/>
            <person name="Zifcakova L."/>
            <person name="Wipf D."/>
            <person name="Zambonelli A."/>
            <person name="Paolocci F."/>
            <person name="Nowrousian M."/>
            <person name="Ottonello S."/>
            <person name="Baldrian P."/>
            <person name="Spatafora J.W."/>
            <person name="Henrissat B."/>
            <person name="Nagy L.G."/>
            <person name="Aury J.M."/>
            <person name="Wincker P."/>
            <person name="Grigoriev I.V."/>
            <person name="Bonfante P."/>
            <person name="Martin F.M."/>
        </authorList>
    </citation>
    <scope>NUCLEOTIDE SEQUENCE [LARGE SCALE GENOMIC DNA]</scope>
    <source>
        <strain evidence="3 4">RN42</strain>
    </source>
</reference>
<dbReference type="PANTHER" id="PTHR11736:SF14">
    <property type="entry name" value="NSE3 HOMOLOG, SMC5-SMC6 COMPLEX COMPONENT"/>
    <property type="match status" value="1"/>
</dbReference>
<sequence>MAPRASHAGSSTQRRRSGPTQTQQSTQRPTQTQGGSDDEDSDRPRPDGPAISRDSLQIETCARQIVRLALSLHNSRQPLRRSSELVQKIMKGAPPRAWSKVLDCAQTFLKQVFGMQLAELPQKERVTLTQRRNAAASGEGSSSKAWILVSTLSEDYRRAAADILVGGTEKEHAYMTFVTMVVVLIYLNGRMLQEAQLDSAMETFFNMRPESTHPVLGKTSRLYEVMEKQGYIMKVKDSSSGQTNIEYYVGPRAKLEIGEEGAVQFIAQMFPNQEFDDVKAAFKRSVGTDINNLDNEVPDDDEPTGRSQRGGGRSSTQKRGKKRSRREQEEDDDDEEESD</sequence>
<feature type="compositionally biased region" description="Acidic residues" evidence="1">
    <location>
        <begin position="329"/>
        <end position="339"/>
    </location>
</feature>
<proteinExistence type="predicted"/>
<dbReference type="InterPro" id="IPR037445">
    <property type="entry name" value="MAGE"/>
</dbReference>
<dbReference type="EMBL" id="ML119652">
    <property type="protein sequence ID" value="RPA85700.1"/>
    <property type="molecule type" value="Genomic_DNA"/>
</dbReference>
<evidence type="ECO:0000313" key="3">
    <source>
        <dbReference type="EMBL" id="RPA85700.1"/>
    </source>
</evidence>
<keyword evidence="4" id="KW-1185">Reference proteome</keyword>
<evidence type="ECO:0000259" key="2">
    <source>
        <dbReference type="SMART" id="SM01373"/>
    </source>
</evidence>
<dbReference type="InterPro" id="IPR041898">
    <property type="entry name" value="MAGE_WH1"/>
</dbReference>
<feature type="region of interest" description="Disordered" evidence="1">
    <location>
        <begin position="290"/>
        <end position="339"/>
    </location>
</feature>
<dbReference type="AlphaFoldDB" id="A0A3N4INI0"/>
<dbReference type="GO" id="GO:0006281">
    <property type="term" value="P:DNA repair"/>
    <property type="evidence" value="ECO:0007669"/>
    <property type="project" value="TreeGrafter"/>
</dbReference>
<gene>
    <name evidence="3" type="ORF">BJ508DRAFT_322306</name>
</gene>
<name>A0A3N4INI0_ASCIM</name>
<dbReference type="OrthoDB" id="205198at2759"/>
<dbReference type="Proteomes" id="UP000275078">
    <property type="component" value="Unassembled WGS sequence"/>
</dbReference>
<dbReference type="InterPro" id="IPR002190">
    <property type="entry name" value="MHD_dom"/>
</dbReference>
<organism evidence="3 4">
    <name type="scientific">Ascobolus immersus RN42</name>
    <dbReference type="NCBI Taxonomy" id="1160509"/>
    <lineage>
        <taxon>Eukaryota</taxon>
        <taxon>Fungi</taxon>
        <taxon>Dikarya</taxon>
        <taxon>Ascomycota</taxon>
        <taxon>Pezizomycotina</taxon>
        <taxon>Pezizomycetes</taxon>
        <taxon>Pezizales</taxon>
        <taxon>Ascobolaceae</taxon>
        <taxon>Ascobolus</taxon>
    </lineage>
</organism>
<dbReference type="Pfam" id="PF01454">
    <property type="entry name" value="MAGE"/>
    <property type="match status" value="1"/>
</dbReference>
<dbReference type="Gene3D" id="1.10.10.1210">
    <property type="entry name" value="MAGE homology domain, winged helix WH2 motif"/>
    <property type="match status" value="1"/>
</dbReference>
<feature type="compositionally biased region" description="Low complexity" evidence="1">
    <location>
        <begin position="18"/>
        <end position="35"/>
    </location>
</feature>
<dbReference type="GO" id="GO:0005634">
    <property type="term" value="C:nucleus"/>
    <property type="evidence" value="ECO:0007669"/>
    <property type="project" value="TreeGrafter"/>
</dbReference>
<dbReference type="PANTHER" id="PTHR11736">
    <property type="entry name" value="MELANOMA-ASSOCIATED ANTIGEN MAGE ANTIGEN"/>
    <property type="match status" value="1"/>
</dbReference>
<protein>
    <submittedName>
        <fullName evidence="3">MAGE-domain-containing protein</fullName>
    </submittedName>
</protein>
<feature type="domain" description="MAGE" evidence="2">
    <location>
        <begin position="65"/>
        <end position="262"/>
    </location>
</feature>
<feature type="region of interest" description="Disordered" evidence="1">
    <location>
        <begin position="1"/>
        <end position="56"/>
    </location>
</feature>
<feature type="compositionally biased region" description="Basic residues" evidence="1">
    <location>
        <begin position="316"/>
        <end position="325"/>
    </location>
</feature>
<evidence type="ECO:0000256" key="1">
    <source>
        <dbReference type="SAM" id="MobiDB-lite"/>
    </source>
</evidence>
<dbReference type="InterPro" id="IPR041899">
    <property type="entry name" value="MAGE_WH2"/>
</dbReference>
<dbReference type="SMART" id="SM01373">
    <property type="entry name" value="MAGE"/>
    <property type="match status" value="1"/>
</dbReference>
<dbReference type="STRING" id="1160509.A0A3N4INI0"/>